<dbReference type="EMBL" id="JAOPLL010000016">
    <property type="protein sequence ID" value="MDM5074031.1"/>
    <property type="molecule type" value="Genomic_DNA"/>
</dbReference>
<evidence type="ECO:0000256" key="1">
    <source>
        <dbReference type="SAM" id="Phobius"/>
    </source>
</evidence>
<dbReference type="RefSeq" id="WP_290019617.1">
    <property type="nucleotide sequence ID" value="NZ_JAOPLL010000016.1"/>
</dbReference>
<evidence type="ECO:0000313" key="3">
    <source>
        <dbReference type="Proteomes" id="UP001168107"/>
    </source>
</evidence>
<keyword evidence="3" id="KW-1185">Reference proteome</keyword>
<feature type="transmembrane region" description="Helical" evidence="1">
    <location>
        <begin position="97"/>
        <end position="120"/>
    </location>
</feature>
<feature type="transmembrane region" description="Helical" evidence="1">
    <location>
        <begin position="140"/>
        <end position="162"/>
    </location>
</feature>
<evidence type="ECO:0008006" key="4">
    <source>
        <dbReference type="Google" id="ProtNLM"/>
    </source>
</evidence>
<sequence>MFFVNIIVGTPIWVWILFAVLIVNGISALNDREMEIQHLFVMPLFFLLWGGISVSYDLAFSFWGLVAMVVGLVLGCGCGWCILSRGPQLKSKEGSDLIIWPGTSWVIIFVMIAFITKYTLNAFLNVDPELRGSLSFNLSFGFLSGLISGVLWGRTLNLYFIFKQEKQCC</sequence>
<feature type="transmembrane region" description="Helical" evidence="1">
    <location>
        <begin position="62"/>
        <end position="85"/>
    </location>
</feature>
<name>A0ABT7Q547_9GAMM</name>
<evidence type="ECO:0000313" key="2">
    <source>
        <dbReference type="EMBL" id="MDM5074031.1"/>
    </source>
</evidence>
<accession>A0ABT7Q547</accession>
<keyword evidence="1" id="KW-0812">Transmembrane</keyword>
<organism evidence="2 3">
    <name type="scientific">Aeromonas bestiarum</name>
    <dbReference type="NCBI Taxonomy" id="105751"/>
    <lineage>
        <taxon>Bacteria</taxon>
        <taxon>Pseudomonadati</taxon>
        <taxon>Pseudomonadota</taxon>
        <taxon>Gammaproteobacteria</taxon>
        <taxon>Aeromonadales</taxon>
        <taxon>Aeromonadaceae</taxon>
        <taxon>Aeromonas</taxon>
    </lineage>
</organism>
<keyword evidence="1" id="KW-1133">Transmembrane helix</keyword>
<feature type="transmembrane region" description="Helical" evidence="1">
    <location>
        <begin position="6"/>
        <end position="26"/>
    </location>
</feature>
<feature type="transmembrane region" description="Helical" evidence="1">
    <location>
        <begin position="38"/>
        <end position="56"/>
    </location>
</feature>
<dbReference type="Proteomes" id="UP001168107">
    <property type="component" value="Unassembled WGS sequence"/>
</dbReference>
<comment type="caution">
    <text evidence="2">The sequence shown here is derived from an EMBL/GenBank/DDBJ whole genome shotgun (WGS) entry which is preliminary data.</text>
</comment>
<reference evidence="2" key="1">
    <citation type="submission" date="2024-05" db="EMBL/GenBank/DDBJ databases">
        <title>WGS of Aeromonas isolates.</title>
        <authorList>
            <person name="Lee H."/>
        </authorList>
    </citation>
    <scope>NUCLEOTIDE SEQUENCE</scope>
    <source>
        <strain evidence="2">SU58-3</strain>
    </source>
</reference>
<protein>
    <recommendedName>
        <fullName evidence="4">Prepilin type IV endopeptidase peptidase domain-containing protein</fullName>
    </recommendedName>
</protein>
<dbReference type="InterPro" id="IPR046730">
    <property type="entry name" value="DUF6622"/>
</dbReference>
<gene>
    <name evidence="2" type="ORF">OB935_19635</name>
</gene>
<dbReference type="Pfam" id="PF20327">
    <property type="entry name" value="DUF6622"/>
    <property type="match status" value="1"/>
</dbReference>
<keyword evidence="1" id="KW-0472">Membrane</keyword>
<proteinExistence type="predicted"/>